<dbReference type="SUPFAM" id="SSF52540">
    <property type="entry name" value="P-loop containing nucleoside triphosphate hydrolases"/>
    <property type="match status" value="1"/>
</dbReference>
<protein>
    <recommendedName>
        <fullName evidence="3">tRNA threonylcarbamoyladenosine biosynthesis protein TsaE</fullName>
    </recommendedName>
    <alternativeName>
        <fullName evidence="10">t(6)A37 threonylcarbamoyladenosine biosynthesis protein TsaE</fullName>
    </alternativeName>
</protein>
<evidence type="ECO:0000256" key="5">
    <source>
        <dbReference type="ARBA" id="ARBA00022694"/>
    </source>
</evidence>
<evidence type="ECO:0000256" key="7">
    <source>
        <dbReference type="ARBA" id="ARBA00022741"/>
    </source>
</evidence>
<name>A0A6J6ERP6_9ZZZZ</name>
<evidence type="ECO:0000256" key="3">
    <source>
        <dbReference type="ARBA" id="ARBA00019010"/>
    </source>
</evidence>
<dbReference type="PANTHER" id="PTHR33540:SF2">
    <property type="entry name" value="TRNA THREONYLCARBAMOYLADENOSINE BIOSYNTHESIS PROTEIN TSAE"/>
    <property type="match status" value="1"/>
</dbReference>
<accession>A0A6J6ERP6</accession>
<dbReference type="InterPro" id="IPR003442">
    <property type="entry name" value="T6A_TsaE"/>
</dbReference>
<evidence type="ECO:0000256" key="9">
    <source>
        <dbReference type="ARBA" id="ARBA00022842"/>
    </source>
</evidence>
<keyword evidence="9" id="KW-0460">Magnesium</keyword>
<keyword evidence="7" id="KW-0547">Nucleotide-binding</keyword>
<evidence type="ECO:0000256" key="2">
    <source>
        <dbReference type="ARBA" id="ARBA00007599"/>
    </source>
</evidence>
<evidence type="ECO:0000256" key="10">
    <source>
        <dbReference type="ARBA" id="ARBA00032441"/>
    </source>
</evidence>
<dbReference type="AlphaFoldDB" id="A0A6J6ERP6"/>
<organism evidence="11">
    <name type="scientific">freshwater metagenome</name>
    <dbReference type="NCBI Taxonomy" id="449393"/>
    <lineage>
        <taxon>unclassified sequences</taxon>
        <taxon>metagenomes</taxon>
        <taxon>ecological metagenomes</taxon>
    </lineage>
</organism>
<dbReference type="NCBIfam" id="TIGR00150">
    <property type="entry name" value="T6A_YjeE"/>
    <property type="match status" value="1"/>
</dbReference>
<dbReference type="Gene3D" id="3.40.50.300">
    <property type="entry name" value="P-loop containing nucleotide triphosphate hydrolases"/>
    <property type="match status" value="1"/>
</dbReference>
<reference evidence="11" key="1">
    <citation type="submission" date="2020-05" db="EMBL/GenBank/DDBJ databases">
        <authorList>
            <person name="Chiriac C."/>
            <person name="Salcher M."/>
            <person name="Ghai R."/>
            <person name="Kavagutti S V."/>
        </authorList>
    </citation>
    <scope>NUCLEOTIDE SEQUENCE</scope>
</reference>
<comment type="similarity">
    <text evidence="2">Belongs to the TsaE family.</text>
</comment>
<dbReference type="InterPro" id="IPR027417">
    <property type="entry name" value="P-loop_NTPase"/>
</dbReference>
<evidence type="ECO:0000313" key="11">
    <source>
        <dbReference type="EMBL" id="CAB4577534.1"/>
    </source>
</evidence>
<proteinExistence type="inferred from homology"/>
<dbReference type="GO" id="GO:0046872">
    <property type="term" value="F:metal ion binding"/>
    <property type="evidence" value="ECO:0007669"/>
    <property type="project" value="UniProtKB-KW"/>
</dbReference>
<dbReference type="GO" id="GO:0002949">
    <property type="term" value="P:tRNA threonylcarbamoyladenosine modification"/>
    <property type="evidence" value="ECO:0007669"/>
    <property type="project" value="InterPro"/>
</dbReference>
<dbReference type="GO" id="GO:0005737">
    <property type="term" value="C:cytoplasm"/>
    <property type="evidence" value="ECO:0007669"/>
    <property type="project" value="UniProtKB-SubCell"/>
</dbReference>
<keyword evidence="6" id="KW-0479">Metal-binding</keyword>
<keyword evidence="5" id="KW-0819">tRNA processing</keyword>
<dbReference type="Pfam" id="PF02367">
    <property type="entry name" value="TsaE"/>
    <property type="match status" value="1"/>
</dbReference>
<evidence type="ECO:0000256" key="1">
    <source>
        <dbReference type="ARBA" id="ARBA00004496"/>
    </source>
</evidence>
<evidence type="ECO:0000256" key="6">
    <source>
        <dbReference type="ARBA" id="ARBA00022723"/>
    </source>
</evidence>
<dbReference type="PANTHER" id="PTHR33540">
    <property type="entry name" value="TRNA THREONYLCARBAMOYLADENOSINE BIOSYNTHESIS PROTEIN TSAE"/>
    <property type="match status" value="1"/>
</dbReference>
<sequence>MTKHPMKLITDGVNSMQQLGNQIGKQLKSGDLVVLTGELGAGKTVLTQGIAAALGVENVTSPTFVISRIHKGNPNFIHIDAYRLLDSGVNAFADLDFESYLPNSIFVIEWGKDFISVLSDQYLDIKISSTENEGERSIEISGVGERWQDFKL</sequence>
<keyword evidence="4" id="KW-0963">Cytoplasm</keyword>
<gene>
    <name evidence="11" type="ORF">UFOPK1747_00346</name>
</gene>
<comment type="subcellular location">
    <subcellularLocation>
        <location evidence="1">Cytoplasm</location>
    </subcellularLocation>
</comment>
<keyword evidence="8" id="KW-0067">ATP-binding</keyword>
<evidence type="ECO:0000256" key="4">
    <source>
        <dbReference type="ARBA" id="ARBA00022490"/>
    </source>
</evidence>
<dbReference type="EMBL" id="CAEZTV010000032">
    <property type="protein sequence ID" value="CAB4577534.1"/>
    <property type="molecule type" value="Genomic_DNA"/>
</dbReference>
<evidence type="ECO:0000256" key="8">
    <source>
        <dbReference type="ARBA" id="ARBA00022840"/>
    </source>
</evidence>
<dbReference type="GO" id="GO:0005524">
    <property type="term" value="F:ATP binding"/>
    <property type="evidence" value="ECO:0007669"/>
    <property type="project" value="UniProtKB-KW"/>
</dbReference>